<evidence type="ECO:0000256" key="1">
    <source>
        <dbReference type="SAM" id="MobiDB-lite"/>
    </source>
</evidence>
<evidence type="ECO:0000313" key="3">
    <source>
        <dbReference type="Proteomes" id="UP001240236"/>
    </source>
</evidence>
<keyword evidence="3" id="KW-1185">Reference proteome</keyword>
<gene>
    <name evidence="2" type="ORF">J2S42_004856</name>
</gene>
<proteinExistence type="predicted"/>
<feature type="region of interest" description="Disordered" evidence="1">
    <location>
        <begin position="24"/>
        <end position="46"/>
    </location>
</feature>
<sequence>MTLNGAGAAFASIDDAIKKVHALADTDTDNRQPTSPLGFSGHPEIT</sequence>
<name>A0AAE3W2P7_9ACTN</name>
<comment type="caution">
    <text evidence="2">The sequence shown here is derived from an EMBL/GenBank/DDBJ whole genome shotgun (WGS) entry which is preliminary data.</text>
</comment>
<accession>A0AAE3W2P7</accession>
<evidence type="ECO:0000313" key="2">
    <source>
        <dbReference type="EMBL" id="MDQ0368187.1"/>
    </source>
</evidence>
<reference evidence="2 3" key="1">
    <citation type="submission" date="2023-07" db="EMBL/GenBank/DDBJ databases">
        <title>Sequencing the genomes of 1000 actinobacteria strains.</title>
        <authorList>
            <person name="Klenk H.-P."/>
        </authorList>
    </citation>
    <scope>NUCLEOTIDE SEQUENCE [LARGE SCALE GENOMIC DNA]</scope>
    <source>
        <strain evidence="2 3">DSM 44709</strain>
    </source>
</reference>
<dbReference type="AlphaFoldDB" id="A0AAE3W2P7"/>
<protein>
    <submittedName>
        <fullName evidence="2">Uncharacterized protein</fullName>
    </submittedName>
</protein>
<dbReference type="Proteomes" id="UP001240236">
    <property type="component" value="Unassembled WGS sequence"/>
</dbReference>
<dbReference type="RefSeq" id="WP_307242641.1">
    <property type="nucleotide sequence ID" value="NZ_JAUSUZ010000001.1"/>
</dbReference>
<dbReference type="EMBL" id="JAUSUZ010000001">
    <property type="protein sequence ID" value="MDQ0368187.1"/>
    <property type="molecule type" value="Genomic_DNA"/>
</dbReference>
<organism evidence="2 3">
    <name type="scientific">Catenuloplanes indicus</name>
    <dbReference type="NCBI Taxonomy" id="137267"/>
    <lineage>
        <taxon>Bacteria</taxon>
        <taxon>Bacillati</taxon>
        <taxon>Actinomycetota</taxon>
        <taxon>Actinomycetes</taxon>
        <taxon>Micromonosporales</taxon>
        <taxon>Micromonosporaceae</taxon>
        <taxon>Catenuloplanes</taxon>
    </lineage>
</organism>